<proteinExistence type="predicted"/>
<dbReference type="InterPro" id="IPR036390">
    <property type="entry name" value="WH_DNA-bd_sf"/>
</dbReference>
<dbReference type="RefSeq" id="WP_160550368.1">
    <property type="nucleotide sequence ID" value="NZ_CP047650.1"/>
</dbReference>
<evidence type="ECO:0000256" key="1">
    <source>
        <dbReference type="ARBA" id="ARBA00023015"/>
    </source>
</evidence>
<organism evidence="5 6">
    <name type="scientific">Xylophilus rhododendri</name>
    <dbReference type="NCBI Taxonomy" id="2697032"/>
    <lineage>
        <taxon>Bacteria</taxon>
        <taxon>Pseudomonadati</taxon>
        <taxon>Pseudomonadota</taxon>
        <taxon>Betaproteobacteria</taxon>
        <taxon>Burkholderiales</taxon>
        <taxon>Xylophilus</taxon>
    </lineage>
</organism>
<dbReference type="InterPro" id="IPR011663">
    <property type="entry name" value="UTRA"/>
</dbReference>
<sequence>MEQRYAAVAKALVSGIAAGTYPVGSNLPGETELAEAFQVSRGTVRVALDKLQGLGLISRRKRAGTRVEARHPPVATYEPTISSVDELIQYSAHSARLIQSIRNIVADQALAARLGCAPGTAWMQVEASRSEPGVAGFPMAWWTVYVTKDDGALIRNRLKTDQRLISDLIHEATGRVLSEVRQTVRAIGVPEGLAAQLGVAPDAHALEFTRQYYDQARELFQVAVSVHPGDRSAYSTVLKRQSVKND</sequence>
<dbReference type="AlphaFoldDB" id="A0A857IZ30"/>
<dbReference type="Gene3D" id="3.40.1410.10">
    <property type="entry name" value="Chorismate lyase-like"/>
    <property type="match status" value="1"/>
</dbReference>
<dbReference type="PANTHER" id="PTHR44846">
    <property type="entry name" value="MANNOSYL-D-GLYCERATE TRANSPORT/METABOLISM SYSTEM REPRESSOR MNGR-RELATED"/>
    <property type="match status" value="1"/>
</dbReference>
<dbReference type="GO" id="GO:0045892">
    <property type="term" value="P:negative regulation of DNA-templated transcription"/>
    <property type="evidence" value="ECO:0007669"/>
    <property type="project" value="TreeGrafter"/>
</dbReference>
<feature type="domain" description="HTH gntR-type" evidence="4">
    <location>
        <begin position="2"/>
        <end position="70"/>
    </location>
</feature>
<keyword evidence="6" id="KW-1185">Reference proteome</keyword>
<dbReference type="SMART" id="SM00866">
    <property type="entry name" value="UTRA"/>
    <property type="match status" value="1"/>
</dbReference>
<dbReference type="CDD" id="cd07377">
    <property type="entry name" value="WHTH_GntR"/>
    <property type="match status" value="1"/>
</dbReference>
<dbReference type="Pfam" id="PF00392">
    <property type="entry name" value="GntR"/>
    <property type="match status" value="1"/>
</dbReference>
<dbReference type="KEGG" id="xyk:GT347_01890"/>
<dbReference type="Gene3D" id="1.10.10.10">
    <property type="entry name" value="Winged helix-like DNA-binding domain superfamily/Winged helix DNA-binding domain"/>
    <property type="match status" value="1"/>
</dbReference>
<dbReference type="SMART" id="SM00345">
    <property type="entry name" value="HTH_GNTR"/>
    <property type="match status" value="1"/>
</dbReference>
<dbReference type="InterPro" id="IPR028978">
    <property type="entry name" value="Chorismate_lyase_/UTRA_dom_sf"/>
</dbReference>
<keyword evidence="1" id="KW-0805">Transcription regulation</keyword>
<evidence type="ECO:0000313" key="6">
    <source>
        <dbReference type="Proteomes" id="UP000464787"/>
    </source>
</evidence>
<dbReference type="SUPFAM" id="SSF64288">
    <property type="entry name" value="Chorismate lyase-like"/>
    <property type="match status" value="1"/>
</dbReference>
<reference evidence="5 6" key="1">
    <citation type="submission" date="2020-01" db="EMBL/GenBank/DDBJ databases">
        <title>Genome sequencing of strain KACC 21265.</title>
        <authorList>
            <person name="Heo J."/>
            <person name="Kim S.-J."/>
            <person name="Kim J.-S."/>
            <person name="Hong S.-B."/>
            <person name="Kwon S.-W."/>
        </authorList>
    </citation>
    <scope>NUCLEOTIDE SEQUENCE [LARGE SCALE GENOMIC DNA]</scope>
    <source>
        <strain evidence="5 6">KACC 21265</strain>
    </source>
</reference>
<evidence type="ECO:0000256" key="3">
    <source>
        <dbReference type="ARBA" id="ARBA00023163"/>
    </source>
</evidence>
<name>A0A857IZ30_9BURK</name>
<dbReference type="SUPFAM" id="SSF46785">
    <property type="entry name" value="Winged helix' DNA-binding domain"/>
    <property type="match status" value="1"/>
</dbReference>
<keyword evidence="3" id="KW-0804">Transcription</keyword>
<evidence type="ECO:0000313" key="5">
    <source>
        <dbReference type="EMBL" id="QHI96850.1"/>
    </source>
</evidence>
<evidence type="ECO:0000259" key="4">
    <source>
        <dbReference type="PROSITE" id="PS50949"/>
    </source>
</evidence>
<dbReference type="GO" id="GO:0003700">
    <property type="term" value="F:DNA-binding transcription factor activity"/>
    <property type="evidence" value="ECO:0007669"/>
    <property type="project" value="InterPro"/>
</dbReference>
<dbReference type="Proteomes" id="UP000464787">
    <property type="component" value="Chromosome"/>
</dbReference>
<dbReference type="PROSITE" id="PS50949">
    <property type="entry name" value="HTH_GNTR"/>
    <property type="match status" value="1"/>
</dbReference>
<evidence type="ECO:0000256" key="2">
    <source>
        <dbReference type="ARBA" id="ARBA00023125"/>
    </source>
</evidence>
<dbReference type="PANTHER" id="PTHR44846:SF1">
    <property type="entry name" value="MANNOSYL-D-GLYCERATE TRANSPORT_METABOLISM SYSTEM REPRESSOR MNGR-RELATED"/>
    <property type="match status" value="1"/>
</dbReference>
<dbReference type="Pfam" id="PF07702">
    <property type="entry name" value="UTRA"/>
    <property type="match status" value="1"/>
</dbReference>
<dbReference type="PRINTS" id="PR00035">
    <property type="entry name" value="HTHGNTR"/>
</dbReference>
<dbReference type="GO" id="GO:0003677">
    <property type="term" value="F:DNA binding"/>
    <property type="evidence" value="ECO:0007669"/>
    <property type="project" value="UniProtKB-KW"/>
</dbReference>
<keyword evidence="2" id="KW-0238">DNA-binding</keyword>
<dbReference type="InterPro" id="IPR050679">
    <property type="entry name" value="Bact_HTH_transcr_reg"/>
</dbReference>
<dbReference type="InterPro" id="IPR000524">
    <property type="entry name" value="Tscrpt_reg_HTH_GntR"/>
</dbReference>
<dbReference type="EMBL" id="CP047650">
    <property type="protein sequence ID" value="QHI96850.1"/>
    <property type="molecule type" value="Genomic_DNA"/>
</dbReference>
<accession>A0A857IZ30</accession>
<dbReference type="InterPro" id="IPR036388">
    <property type="entry name" value="WH-like_DNA-bd_sf"/>
</dbReference>
<protein>
    <submittedName>
        <fullName evidence="5">GntR family transcriptional regulator</fullName>
    </submittedName>
</protein>
<gene>
    <name evidence="5" type="ORF">GT347_01890</name>
</gene>